<dbReference type="InterPro" id="IPR004358">
    <property type="entry name" value="Sig_transdc_His_kin-like_C"/>
</dbReference>
<dbReference type="GO" id="GO:0005886">
    <property type="term" value="C:plasma membrane"/>
    <property type="evidence" value="ECO:0007669"/>
    <property type="project" value="TreeGrafter"/>
</dbReference>
<dbReference type="PRINTS" id="PR00344">
    <property type="entry name" value="BCTRLSENSOR"/>
</dbReference>
<dbReference type="GO" id="GO:0016036">
    <property type="term" value="P:cellular response to phosphate starvation"/>
    <property type="evidence" value="ECO:0007669"/>
    <property type="project" value="TreeGrafter"/>
</dbReference>
<evidence type="ECO:0000256" key="3">
    <source>
        <dbReference type="ARBA" id="ARBA00012438"/>
    </source>
</evidence>
<organism evidence="9 10">
    <name type="scientific">[Clostridium] ultunense Esp</name>
    <dbReference type="NCBI Taxonomy" id="1288971"/>
    <lineage>
        <taxon>Bacteria</taxon>
        <taxon>Bacillati</taxon>
        <taxon>Bacillota</taxon>
        <taxon>Tissierellia</taxon>
        <taxon>Tissierellales</taxon>
        <taxon>Tepidimicrobiaceae</taxon>
        <taxon>Schnuerera</taxon>
    </lineage>
</organism>
<reference evidence="9 10" key="1">
    <citation type="submission" date="2016-11" db="EMBL/GenBank/DDBJ databases">
        <authorList>
            <person name="Manzoor S."/>
        </authorList>
    </citation>
    <scope>NUCLEOTIDE SEQUENCE [LARGE SCALE GENOMIC DNA]</scope>
    <source>
        <strain evidence="9">Clostridium ultunense strain Esp</strain>
    </source>
</reference>
<dbReference type="InterPro" id="IPR003594">
    <property type="entry name" value="HATPase_dom"/>
</dbReference>
<dbReference type="PANTHER" id="PTHR45453">
    <property type="entry name" value="PHOSPHATE REGULON SENSOR PROTEIN PHOR"/>
    <property type="match status" value="1"/>
</dbReference>
<accession>A0A1M4PKQ6</accession>
<dbReference type="Gene3D" id="3.30.565.10">
    <property type="entry name" value="Histidine kinase-like ATPase, C-terminal domain"/>
    <property type="match status" value="1"/>
</dbReference>
<dbReference type="SUPFAM" id="SSF55874">
    <property type="entry name" value="ATPase domain of HSP90 chaperone/DNA topoisomerase II/histidine kinase"/>
    <property type="match status" value="1"/>
</dbReference>
<keyword evidence="7" id="KW-0902">Two-component regulatory system</keyword>
<keyword evidence="5" id="KW-0808">Transferase</keyword>
<proteinExistence type="predicted"/>
<name>A0A1M4PKQ6_9FIRM</name>
<evidence type="ECO:0000256" key="6">
    <source>
        <dbReference type="ARBA" id="ARBA00022777"/>
    </source>
</evidence>
<evidence type="ECO:0000256" key="7">
    <source>
        <dbReference type="ARBA" id="ARBA00023012"/>
    </source>
</evidence>
<dbReference type="InterPro" id="IPR050351">
    <property type="entry name" value="BphY/WalK/GraS-like"/>
</dbReference>
<dbReference type="PROSITE" id="PS50109">
    <property type="entry name" value="HIS_KIN"/>
    <property type="match status" value="1"/>
</dbReference>
<dbReference type="InterPro" id="IPR036890">
    <property type="entry name" value="HATPase_C_sf"/>
</dbReference>
<dbReference type="EMBL" id="LT669839">
    <property type="protein sequence ID" value="SHD76015.1"/>
    <property type="molecule type" value="Genomic_DNA"/>
</dbReference>
<feature type="domain" description="Histidine kinase" evidence="8">
    <location>
        <begin position="1"/>
        <end position="49"/>
    </location>
</feature>
<dbReference type="EC" id="2.7.13.3" evidence="3"/>
<evidence type="ECO:0000259" key="8">
    <source>
        <dbReference type="PROSITE" id="PS50109"/>
    </source>
</evidence>
<evidence type="ECO:0000313" key="10">
    <source>
        <dbReference type="Proteomes" id="UP000245423"/>
    </source>
</evidence>
<dbReference type="GO" id="GO:0004721">
    <property type="term" value="F:phosphoprotein phosphatase activity"/>
    <property type="evidence" value="ECO:0007669"/>
    <property type="project" value="TreeGrafter"/>
</dbReference>
<evidence type="ECO:0000256" key="5">
    <source>
        <dbReference type="ARBA" id="ARBA00022679"/>
    </source>
</evidence>
<protein>
    <recommendedName>
        <fullName evidence="3">histidine kinase</fullName>
        <ecNumber evidence="3">2.7.13.3</ecNumber>
    </recommendedName>
</protein>
<dbReference type="Pfam" id="PF02518">
    <property type="entry name" value="HATPase_c"/>
    <property type="match status" value="1"/>
</dbReference>
<dbReference type="PANTHER" id="PTHR45453:SF1">
    <property type="entry name" value="PHOSPHATE REGULON SENSOR PROTEIN PHOR"/>
    <property type="match status" value="1"/>
</dbReference>
<sequence length="49" mass="5290">MVDKSRSKKVGGSGLGLSIVKHIVKYHNGKISLTSKINEGTEVEIKLPI</sequence>
<dbReference type="AlphaFoldDB" id="A0A1M4PKQ6"/>
<keyword evidence="10" id="KW-1185">Reference proteome</keyword>
<evidence type="ECO:0000256" key="1">
    <source>
        <dbReference type="ARBA" id="ARBA00000085"/>
    </source>
</evidence>
<keyword evidence="4" id="KW-0597">Phosphoprotein</keyword>
<evidence type="ECO:0000256" key="2">
    <source>
        <dbReference type="ARBA" id="ARBA00004370"/>
    </source>
</evidence>
<keyword evidence="6" id="KW-0418">Kinase</keyword>
<evidence type="ECO:0000256" key="4">
    <source>
        <dbReference type="ARBA" id="ARBA00022553"/>
    </source>
</evidence>
<evidence type="ECO:0000313" key="9">
    <source>
        <dbReference type="EMBL" id="SHD76015.1"/>
    </source>
</evidence>
<dbReference type="Proteomes" id="UP000245423">
    <property type="component" value="Chromosome 1"/>
</dbReference>
<dbReference type="InterPro" id="IPR005467">
    <property type="entry name" value="His_kinase_dom"/>
</dbReference>
<gene>
    <name evidence="9" type="ORF">CUESP1_0631</name>
</gene>
<comment type="subcellular location">
    <subcellularLocation>
        <location evidence="2">Membrane</location>
    </subcellularLocation>
</comment>
<comment type="catalytic activity">
    <reaction evidence="1">
        <text>ATP + protein L-histidine = ADP + protein N-phospho-L-histidine.</text>
        <dbReference type="EC" id="2.7.13.3"/>
    </reaction>
</comment>
<dbReference type="GO" id="GO:0000155">
    <property type="term" value="F:phosphorelay sensor kinase activity"/>
    <property type="evidence" value="ECO:0007669"/>
    <property type="project" value="TreeGrafter"/>
</dbReference>